<dbReference type="PANTHER" id="PTHR42891:SF1">
    <property type="entry name" value="D-GLYCERO-BETA-D-MANNO-HEPTOSE-1,7-BISPHOSPHATE 7-PHOSPHATASE"/>
    <property type="match status" value="1"/>
</dbReference>
<sequence length="177" mass="19880">MRRRALFLDRDGVVNVDKGYVHSVADFEFTPGIFELLSDAKVQGFLLLLVTNQSGIARGYYSAQDFWALSTHMQALLQTNLGFGLDRIYHCPHAPEACCECRKPKLGMLAQALRDFSIDTAQSVMVGDKRSDMEFGLRGGIGVNLWLAPQELMSHPRLFCIEHLDQARAYLKSKSLI</sequence>
<dbReference type="InterPro" id="IPR036412">
    <property type="entry name" value="HAD-like_sf"/>
</dbReference>
<dbReference type="NCBIfam" id="TIGR00213">
    <property type="entry name" value="GmhB_yaeD"/>
    <property type="match status" value="1"/>
</dbReference>
<keyword evidence="9" id="KW-1185">Reference proteome</keyword>
<keyword evidence="4" id="KW-0479">Metal-binding</keyword>
<evidence type="ECO:0000256" key="6">
    <source>
        <dbReference type="ARBA" id="ARBA00023277"/>
    </source>
</evidence>
<evidence type="ECO:0000256" key="5">
    <source>
        <dbReference type="ARBA" id="ARBA00022801"/>
    </source>
</evidence>
<dbReference type="InterPro" id="IPR006549">
    <property type="entry name" value="HAD-SF_hydro_IIIA"/>
</dbReference>
<reference evidence="9" key="1">
    <citation type="journal article" date="2019" name="Int. J. Syst. Evol. Microbiol.">
        <title>The Global Catalogue of Microorganisms (GCM) 10K type strain sequencing project: providing services to taxonomists for standard genome sequencing and annotation.</title>
        <authorList>
            <consortium name="The Broad Institute Genomics Platform"/>
            <consortium name="The Broad Institute Genome Sequencing Center for Infectious Disease"/>
            <person name="Wu L."/>
            <person name="Ma J."/>
        </authorList>
    </citation>
    <scope>NUCLEOTIDE SEQUENCE [LARGE SCALE GENOMIC DNA]</scope>
    <source>
        <strain evidence="9">CCUG 53816</strain>
    </source>
</reference>
<comment type="caution">
    <text evidence="8">The sequence shown here is derived from an EMBL/GenBank/DDBJ whole genome shotgun (WGS) entry which is preliminary data.</text>
</comment>
<dbReference type="Proteomes" id="UP001595783">
    <property type="component" value="Unassembled WGS sequence"/>
</dbReference>
<evidence type="ECO:0000256" key="4">
    <source>
        <dbReference type="ARBA" id="ARBA00022723"/>
    </source>
</evidence>
<keyword evidence="6" id="KW-0119">Carbohydrate metabolism</keyword>
<evidence type="ECO:0000256" key="1">
    <source>
        <dbReference type="ARBA" id="ARBA00004496"/>
    </source>
</evidence>
<comment type="similarity">
    <text evidence="2">Belongs to the GmhB family.</text>
</comment>
<protein>
    <recommendedName>
        <fullName evidence="7">D,D-heptose 1,7-bisphosphate phosphatase</fullName>
    </recommendedName>
</protein>
<keyword evidence="3" id="KW-0963">Cytoplasm</keyword>
<dbReference type="Pfam" id="PF13242">
    <property type="entry name" value="Hydrolase_like"/>
    <property type="match status" value="1"/>
</dbReference>
<dbReference type="CDD" id="cd07503">
    <property type="entry name" value="HAD_HisB-N"/>
    <property type="match status" value="1"/>
</dbReference>
<dbReference type="NCBIfam" id="TIGR01656">
    <property type="entry name" value="Histidinol-ppas"/>
    <property type="match status" value="1"/>
</dbReference>
<evidence type="ECO:0000313" key="9">
    <source>
        <dbReference type="Proteomes" id="UP001595783"/>
    </source>
</evidence>
<organism evidence="8 9">
    <name type="scientific">Helicobacter baculiformis</name>
    <dbReference type="NCBI Taxonomy" id="427351"/>
    <lineage>
        <taxon>Bacteria</taxon>
        <taxon>Pseudomonadati</taxon>
        <taxon>Campylobacterota</taxon>
        <taxon>Epsilonproteobacteria</taxon>
        <taxon>Campylobacterales</taxon>
        <taxon>Helicobacteraceae</taxon>
        <taxon>Helicobacter</taxon>
    </lineage>
</organism>
<dbReference type="EMBL" id="JBHRZO010000051">
    <property type="protein sequence ID" value="MFC3848417.1"/>
    <property type="molecule type" value="Genomic_DNA"/>
</dbReference>
<name>A0ABV7ZLP5_9HELI</name>
<dbReference type="InterPro" id="IPR004446">
    <property type="entry name" value="Heptose_bisP_phosphatase"/>
</dbReference>
<dbReference type="Gene3D" id="3.40.50.1000">
    <property type="entry name" value="HAD superfamily/HAD-like"/>
    <property type="match status" value="1"/>
</dbReference>
<dbReference type="PANTHER" id="PTHR42891">
    <property type="entry name" value="D-GLYCERO-BETA-D-MANNO-HEPTOSE-1,7-BISPHOSPHATE 7-PHOSPHATASE"/>
    <property type="match status" value="1"/>
</dbReference>
<evidence type="ECO:0000256" key="3">
    <source>
        <dbReference type="ARBA" id="ARBA00022490"/>
    </source>
</evidence>
<proteinExistence type="inferred from homology"/>
<comment type="subcellular location">
    <subcellularLocation>
        <location evidence="1">Cytoplasm</location>
    </subcellularLocation>
</comment>
<dbReference type="NCBIfam" id="TIGR01662">
    <property type="entry name" value="HAD-SF-IIIA"/>
    <property type="match status" value="1"/>
</dbReference>
<keyword evidence="5" id="KW-0378">Hydrolase</keyword>
<dbReference type="SUPFAM" id="SSF56784">
    <property type="entry name" value="HAD-like"/>
    <property type="match status" value="1"/>
</dbReference>
<evidence type="ECO:0000313" key="8">
    <source>
        <dbReference type="EMBL" id="MFC3848417.1"/>
    </source>
</evidence>
<evidence type="ECO:0000256" key="2">
    <source>
        <dbReference type="ARBA" id="ARBA00005628"/>
    </source>
</evidence>
<evidence type="ECO:0000256" key="7">
    <source>
        <dbReference type="ARBA" id="ARBA00031828"/>
    </source>
</evidence>
<dbReference type="InterPro" id="IPR006543">
    <property type="entry name" value="Histidinol-phos"/>
</dbReference>
<accession>A0ABV7ZLP5</accession>
<dbReference type="InterPro" id="IPR023214">
    <property type="entry name" value="HAD_sf"/>
</dbReference>
<gene>
    <name evidence="8" type="ORF">ACFOPX_07830</name>
</gene>
<dbReference type="RefSeq" id="WP_104752898.1">
    <property type="nucleotide sequence ID" value="NZ_FZMF01000058.1"/>
</dbReference>